<keyword evidence="2" id="KW-0732">Signal</keyword>
<feature type="chain" id="PRO_5019102612" evidence="2">
    <location>
        <begin position="16"/>
        <end position="84"/>
    </location>
</feature>
<dbReference type="Proteomes" id="UP000287651">
    <property type="component" value="Unassembled WGS sequence"/>
</dbReference>
<comment type="caution">
    <text evidence="3">The sequence shown here is derived from an EMBL/GenBank/DDBJ whole genome shotgun (WGS) entry which is preliminary data.</text>
</comment>
<reference evidence="3 4" key="1">
    <citation type="journal article" date="2014" name="Agronomy (Basel)">
        <title>A Draft Genome Sequence for Ensete ventricosum, the Drought-Tolerant Tree Against Hunger.</title>
        <authorList>
            <person name="Harrison J."/>
            <person name="Moore K.A."/>
            <person name="Paszkiewicz K."/>
            <person name="Jones T."/>
            <person name="Grant M."/>
            <person name="Ambacheew D."/>
            <person name="Muzemil S."/>
            <person name="Studholme D.J."/>
        </authorList>
    </citation>
    <scope>NUCLEOTIDE SEQUENCE [LARGE SCALE GENOMIC DNA]</scope>
</reference>
<gene>
    <name evidence="3" type="ORF">B296_00013458</name>
</gene>
<feature type="region of interest" description="Disordered" evidence="1">
    <location>
        <begin position="41"/>
        <end position="84"/>
    </location>
</feature>
<dbReference type="EMBL" id="AMZH03004532">
    <property type="protein sequence ID" value="RRT68921.1"/>
    <property type="molecule type" value="Genomic_DNA"/>
</dbReference>
<evidence type="ECO:0000313" key="4">
    <source>
        <dbReference type="Proteomes" id="UP000287651"/>
    </source>
</evidence>
<organism evidence="3 4">
    <name type="scientific">Ensete ventricosum</name>
    <name type="common">Abyssinian banana</name>
    <name type="synonym">Musa ensete</name>
    <dbReference type="NCBI Taxonomy" id="4639"/>
    <lineage>
        <taxon>Eukaryota</taxon>
        <taxon>Viridiplantae</taxon>
        <taxon>Streptophyta</taxon>
        <taxon>Embryophyta</taxon>
        <taxon>Tracheophyta</taxon>
        <taxon>Spermatophyta</taxon>
        <taxon>Magnoliopsida</taxon>
        <taxon>Liliopsida</taxon>
        <taxon>Zingiberales</taxon>
        <taxon>Musaceae</taxon>
        <taxon>Ensete</taxon>
    </lineage>
</organism>
<evidence type="ECO:0000256" key="2">
    <source>
        <dbReference type="SAM" id="SignalP"/>
    </source>
</evidence>
<feature type="signal peptide" evidence="2">
    <location>
        <begin position="1"/>
        <end position="15"/>
    </location>
</feature>
<proteinExistence type="predicted"/>
<protein>
    <submittedName>
        <fullName evidence="3">Uncharacterized protein</fullName>
    </submittedName>
</protein>
<name>A0A426ZY93_ENSVE</name>
<sequence length="84" mass="9086">MLSLLFHRFPQLLAADPTVVSVPEGGRQRNPLSISSYRLQAENRGGRRRATGADLSEKAARCGTWRRPGGGVVREEGPAARAAM</sequence>
<evidence type="ECO:0000313" key="3">
    <source>
        <dbReference type="EMBL" id="RRT68921.1"/>
    </source>
</evidence>
<evidence type="ECO:0000256" key="1">
    <source>
        <dbReference type="SAM" id="MobiDB-lite"/>
    </source>
</evidence>
<dbReference type="AlphaFoldDB" id="A0A426ZY93"/>
<accession>A0A426ZY93</accession>